<dbReference type="InterPro" id="IPR000209">
    <property type="entry name" value="Peptidase_S8/S53_dom"/>
</dbReference>
<dbReference type="InterPro" id="IPR050131">
    <property type="entry name" value="Peptidase_S8_subtilisin-like"/>
</dbReference>
<dbReference type="KEGG" id="vg:77946662"/>
<evidence type="ECO:0000256" key="2">
    <source>
        <dbReference type="ARBA" id="ARBA00022670"/>
    </source>
</evidence>
<dbReference type="Pfam" id="PF00082">
    <property type="entry name" value="Peptidase_S8"/>
    <property type="match status" value="1"/>
</dbReference>
<keyword evidence="7" id="KW-1185">Reference proteome</keyword>
<evidence type="ECO:0000313" key="7">
    <source>
        <dbReference type="Proteomes" id="UP000663144"/>
    </source>
</evidence>
<dbReference type="Proteomes" id="UP000663144">
    <property type="component" value="Segment"/>
</dbReference>
<accession>A0A873WF50</accession>
<dbReference type="InterPro" id="IPR015500">
    <property type="entry name" value="Peptidase_S8_subtilisin-rel"/>
</dbReference>
<dbReference type="EMBL" id="MW117965">
    <property type="protein sequence ID" value="QPB07966.1"/>
    <property type="molecule type" value="Genomic_DNA"/>
</dbReference>
<protein>
    <submittedName>
        <fullName evidence="6">Subtilisin-like serine protease</fullName>
    </submittedName>
</protein>
<dbReference type="SUPFAM" id="SSF52743">
    <property type="entry name" value="Subtilisin-like"/>
    <property type="match status" value="1"/>
</dbReference>
<evidence type="ECO:0000313" key="6">
    <source>
        <dbReference type="EMBL" id="QPB07966.1"/>
    </source>
</evidence>
<sequence>MQEFIVTLHNYDDLEDFYNDMETPGGNLYIPDREVSCSVRRSISRNTHYMLTEEEAEEVRSDPRVSSCEHIPKDLGLTPSPAWSQTADFEKSATIDSDDKNWGLPSVIQGSNQSGWGTNGSFTEYSATISCNGSGKNVDVVIVDAHINPDHPEFAVNVDGTGGSRVVEYDWFQHSSGLGISTTGSYDYDYPFTSHHGTHVAGTCVGNTQGWARDANIYNIEFAYPASNAPTGDWALYIFDYIRAWHNSKPINETTGVRNPTIVNNSWGYSIEQIALSSINSVGYRGSVVNLTTLNDADKKTALEQNGVPVPFNTFLSYVPGRVAALEADMNDAINDGIILVGSAGNSYWQIANPSDNDYNQNYVSVSGIGNVYHMRGSSPGADTNVICVGSIGTTTDEYKSNFSNYGPRVDVWAPGSSIVSAVYNSGAASEFGITLVDDPRNSTYKLGSIDGTSMASPQVCGYLACLLESQPTLDQADAVAWIEQSTTKDRVGSSGGGFGDYTSLGAGSNNRYLYFYKIRQDDGQAYPTTQYKYRRDSGVVYPRPRIRRT</sequence>
<keyword evidence="3" id="KW-0378">Hydrolase</keyword>
<evidence type="ECO:0000256" key="4">
    <source>
        <dbReference type="ARBA" id="ARBA00022825"/>
    </source>
</evidence>
<proteinExistence type="inferred from homology"/>
<evidence type="ECO:0000256" key="3">
    <source>
        <dbReference type="ARBA" id="ARBA00022801"/>
    </source>
</evidence>
<keyword evidence="2 6" id="KW-0645">Protease</keyword>
<evidence type="ECO:0000256" key="1">
    <source>
        <dbReference type="ARBA" id="ARBA00011073"/>
    </source>
</evidence>
<dbReference type="PANTHER" id="PTHR43806:SF11">
    <property type="entry name" value="CEREVISIN-RELATED"/>
    <property type="match status" value="1"/>
</dbReference>
<keyword evidence="4" id="KW-0720">Serine protease</keyword>
<dbReference type="GeneID" id="77946662"/>
<comment type="similarity">
    <text evidence="1">Belongs to the peptidase S8 family.</text>
</comment>
<evidence type="ECO:0000259" key="5">
    <source>
        <dbReference type="Pfam" id="PF00082"/>
    </source>
</evidence>
<dbReference type="PROSITE" id="PS00138">
    <property type="entry name" value="SUBTILASE_SER"/>
    <property type="match status" value="1"/>
</dbReference>
<dbReference type="GO" id="GO:0005615">
    <property type="term" value="C:extracellular space"/>
    <property type="evidence" value="ECO:0007669"/>
    <property type="project" value="TreeGrafter"/>
</dbReference>
<reference evidence="6" key="1">
    <citation type="submission" date="2020-10" db="EMBL/GenBank/DDBJ databases">
        <title>The Isolation and Genome Sequence of a Novel Cyanophage S-H38 from the Yellow Sea, China.</title>
        <authorList>
            <person name="Jiang T."/>
        </authorList>
    </citation>
    <scope>NUCLEOTIDE SEQUENCE</scope>
</reference>
<feature type="domain" description="Peptidase S8/S53" evidence="5">
    <location>
        <begin position="135"/>
        <end position="490"/>
    </location>
</feature>
<name>A0A873WF50_9CAUD</name>
<dbReference type="InterPro" id="IPR036852">
    <property type="entry name" value="Peptidase_S8/S53_dom_sf"/>
</dbReference>
<dbReference type="RefSeq" id="YP_010670457.1">
    <property type="nucleotide sequence ID" value="NC_070964.1"/>
</dbReference>
<dbReference type="PRINTS" id="PR00723">
    <property type="entry name" value="SUBTILISIN"/>
</dbReference>
<dbReference type="GO" id="GO:0006508">
    <property type="term" value="P:proteolysis"/>
    <property type="evidence" value="ECO:0007669"/>
    <property type="project" value="UniProtKB-KW"/>
</dbReference>
<dbReference type="GO" id="GO:0004252">
    <property type="term" value="F:serine-type endopeptidase activity"/>
    <property type="evidence" value="ECO:0007669"/>
    <property type="project" value="InterPro"/>
</dbReference>
<dbReference type="PROSITE" id="PS51892">
    <property type="entry name" value="SUBTILASE"/>
    <property type="match status" value="1"/>
</dbReference>
<dbReference type="InterPro" id="IPR023828">
    <property type="entry name" value="Peptidase_S8_Ser-AS"/>
</dbReference>
<organism evidence="6 7">
    <name type="scientific">Synechococcus phage S-H38</name>
    <dbReference type="NCBI Taxonomy" id="2783673"/>
    <lineage>
        <taxon>Viruses</taxon>
        <taxon>Duplodnaviria</taxon>
        <taxon>Heunggongvirae</taxon>
        <taxon>Uroviricota</taxon>
        <taxon>Caudoviricetes</taxon>
        <taxon>Pantevenvirales</taxon>
        <taxon>Kyanoviridae</taxon>
        <taxon>Yellowseavirus</taxon>
        <taxon>Yellowseavirus thirtyeight</taxon>
    </lineage>
</organism>
<dbReference type="PANTHER" id="PTHR43806">
    <property type="entry name" value="PEPTIDASE S8"/>
    <property type="match status" value="1"/>
</dbReference>
<dbReference type="Gene3D" id="3.40.50.200">
    <property type="entry name" value="Peptidase S8/S53 domain"/>
    <property type="match status" value="1"/>
</dbReference>